<feature type="domain" description="Tyr recombinase" evidence="5">
    <location>
        <begin position="295"/>
        <end position="492"/>
    </location>
</feature>
<name>B7KY19_METC4</name>
<dbReference type="RefSeq" id="WP_012605388.1">
    <property type="nucleotide sequence ID" value="NC_011757.1"/>
</dbReference>
<dbReference type="EMBL" id="CP001298">
    <property type="protein sequence ID" value="ACK81182.1"/>
    <property type="molecule type" value="Genomic_DNA"/>
</dbReference>
<dbReference type="InterPro" id="IPR002104">
    <property type="entry name" value="Integrase_catalytic"/>
</dbReference>
<dbReference type="AlphaFoldDB" id="B7KY19"/>
<dbReference type="Pfam" id="PF00589">
    <property type="entry name" value="Phage_integrase"/>
    <property type="match status" value="1"/>
</dbReference>
<evidence type="ECO:0000313" key="6">
    <source>
        <dbReference type="EMBL" id="ACK81182.1"/>
    </source>
</evidence>
<dbReference type="GO" id="GO:0015074">
    <property type="term" value="P:DNA integration"/>
    <property type="evidence" value="ECO:0007669"/>
    <property type="project" value="UniProtKB-KW"/>
</dbReference>
<keyword evidence="3" id="KW-0238">DNA-binding</keyword>
<evidence type="ECO:0000313" key="7">
    <source>
        <dbReference type="Proteomes" id="UP000002385"/>
    </source>
</evidence>
<organism evidence="6 7">
    <name type="scientific">Methylorubrum extorquens (strain CM4 / NCIMB 13688)</name>
    <name type="common">Methylobacterium extorquens</name>
    <dbReference type="NCBI Taxonomy" id="440085"/>
    <lineage>
        <taxon>Bacteria</taxon>
        <taxon>Pseudomonadati</taxon>
        <taxon>Pseudomonadota</taxon>
        <taxon>Alphaproteobacteria</taxon>
        <taxon>Hyphomicrobiales</taxon>
        <taxon>Methylobacteriaceae</taxon>
        <taxon>Methylorubrum</taxon>
    </lineage>
</organism>
<dbReference type="CDD" id="cd01184">
    <property type="entry name" value="INT_C_like_1"/>
    <property type="match status" value="1"/>
</dbReference>
<proteinExistence type="inferred from homology"/>
<dbReference type="HOGENOM" id="CLU_022238_2_0_5"/>
<dbReference type="InterPro" id="IPR011010">
    <property type="entry name" value="DNA_brk_join_enz"/>
</dbReference>
<dbReference type="KEGG" id="mch:Mchl_0243"/>
<dbReference type="GO" id="GO:0006310">
    <property type="term" value="P:DNA recombination"/>
    <property type="evidence" value="ECO:0007669"/>
    <property type="project" value="UniProtKB-KW"/>
</dbReference>
<reference evidence="7" key="1">
    <citation type="submission" date="2008-12" db="EMBL/GenBank/DDBJ databases">
        <title>Complete sequence of chromosome of Methylobacterium chloromethanicum CM4.</title>
        <authorList>
            <consortium name="US DOE Joint Genome Institute"/>
            <person name="Lucas S."/>
            <person name="Copeland A."/>
            <person name="Lapidus A."/>
            <person name="Glavina del Rio T."/>
            <person name="Dalin E."/>
            <person name="Tice H."/>
            <person name="Bruce D."/>
            <person name="Goodwin L."/>
            <person name="Pitluck S."/>
            <person name="Chertkov O."/>
            <person name="Brettin T."/>
            <person name="Detter J.C."/>
            <person name="Han C."/>
            <person name="Larimer F."/>
            <person name="Land M."/>
            <person name="Hauser L."/>
            <person name="Kyrpides N."/>
            <person name="Mikhailova N."/>
            <person name="Marx C."/>
            <person name="Richardson P."/>
        </authorList>
    </citation>
    <scope>NUCLEOTIDE SEQUENCE [LARGE SCALE GENOMIC DNA]</scope>
    <source>
        <strain evidence="7">CM4 / NCIMB 13688</strain>
    </source>
</reference>
<evidence type="ECO:0000256" key="1">
    <source>
        <dbReference type="ARBA" id="ARBA00008857"/>
    </source>
</evidence>
<dbReference type="PROSITE" id="PS51898">
    <property type="entry name" value="TYR_RECOMBINASE"/>
    <property type="match status" value="1"/>
</dbReference>
<dbReference type="Proteomes" id="UP000002385">
    <property type="component" value="Chromosome"/>
</dbReference>
<dbReference type="PANTHER" id="PTHR30349">
    <property type="entry name" value="PHAGE INTEGRASE-RELATED"/>
    <property type="match status" value="1"/>
</dbReference>
<dbReference type="Gene3D" id="1.10.443.10">
    <property type="entry name" value="Intergrase catalytic core"/>
    <property type="match status" value="1"/>
</dbReference>
<protein>
    <submittedName>
        <fullName evidence="6">Integrase family protein</fullName>
    </submittedName>
</protein>
<reference evidence="6 7" key="2">
    <citation type="journal article" date="2012" name="J. Bacteriol.">
        <title>Complete genome sequences of six strains of the genus Methylobacterium.</title>
        <authorList>
            <person name="Marx C.J."/>
            <person name="Bringel F."/>
            <person name="Chistoserdova L."/>
            <person name="Moulin L."/>
            <person name="Farhan Ul Haque M."/>
            <person name="Fleischman D.E."/>
            <person name="Gruffaz C."/>
            <person name="Jourand P."/>
            <person name="Knief C."/>
            <person name="Lee M.C."/>
            <person name="Muller E.E."/>
            <person name="Nadalig T."/>
            <person name="Peyraud R."/>
            <person name="Roselli S."/>
            <person name="Russ L."/>
            <person name="Goodwin L.A."/>
            <person name="Ivanova N."/>
            <person name="Kyrpides N."/>
            <person name="Lajus A."/>
            <person name="Land M.L."/>
            <person name="Medigue C."/>
            <person name="Mikhailova N."/>
            <person name="Nolan M."/>
            <person name="Woyke T."/>
            <person name="Stolyar S."/>
            <person name="Vorholt J.A."/>
            <person name="Vuilleumier S."/>
        </authorList>
    </citation>
    <scope>NUCLEOTIDE SEQUENCE [LARGE SCALE GENOMIC DNA]</scope>
    <source>
        <strain evidence="7">CM4 / NCIMB 13688</strain>
    </source>
</reference>
<evidence type="ECO:0000256" key="2">
    <source>
        <dbReference type="ARBA" id="ARBA00022908"/>
    </source>
</evidence>
<gene>
    <name evidence="6" type="ordered locus">Mchl_0243</name>
</gene>
<dbReference type="PANTHER" id="PTHR30349:SF41">
    <property type="entry name" value="INTEGRASE_RECOMBINASE PROTEIN MJ0367-RELATED"/>
    <property type="match status" value="1"/>
</dbReference>
<comment type="similarity">
    <text evidence="1">Belongs to the 'phage' integrase family.</text>
</comment>
<dbReference type="GO" id="GO:0003677">
    <property type="term" value="F:DNA binding"/>
    <property type="evidence" value="ECO:0007669"/>
    <property type="project" value="UniProtKB-KW"/>
</dbReference>
<dbReference type="SUPFAM" id="SSF56349">
    <property type="entry name" value="DNA breaking-rejoining enzymes"/>
    <property type="match status" value="1"/>
</dbReference>
<dbReference type="InterPro" id="IPR010998">
    <property type="entry name" value="Integrase_recombinase_N"/>
</dbReference>
<keyword evidence="2" id="KW-0229">DNA integration</keyword>
<evidence type="ECO:0000256" key="4">
    <source>
        <dbReference type="ARBA" id="ARBA00023172"/>
    </source>
</evidence>
<dbReference type="Gene3D" id="1.10.150.130">
    <property type="match status" value="1"/>
</dbReference>
<evidence type="ECO:0000259" key="5">
    <source>
        <dbReference type="PROSITE" id="PS51898"/>
    </source>
</evidence>
<dbReference type="InterPro" id="IPR046668">
    <property type="entry name" value="DUF6538"/>
</dbReference>
<keyword evidence="4" id="KW-0233">DNA recombination</keyword>
<sequence>MSRPWPHPKTGIFWFRRRVPKDLLTLVGKREEKASLGTKDVGEAKRRHAAHAALVEQRWANLRVGVRRLNILKINAIAGEVYETLIPKFQARQFSPFFNLMTAGIIERYIKDTSPKNRDEFLRFYGGEIDAHLARMGLIVAPETQGGLEFAIAKAILQAVEQSEKYLAGDFSPDPMAGRFPKAPANKPAAVVLPLDEWFAKYATASKLAASTRKRWRPALATLEASVGHDDLARVTSENIADWVDALATEGRGDKTIRDVYLASAKALFGWMQGKRKIAVNPCAGLRVKVVEGPVLRERFFTEAEISTILEASLASQRGRLSAEHAAARRWVPWLCTYSGARVGEVTQLRREDIRFEDGVRYFRITPEAGTVKTKRFRDVPIHPHLIEMGFLDYVETRSKELFFDKARGRGGSDANPLSKKVGERLAAWVRKLGITDVGMDPNHGWRHSFKTRGRRGGMRDSVLDAIQGHAPDTEGRRYGGFTIDVKASEMELFPRYTLSQTGREAAVS</sequence>
<evidence type="ECO:0000256" key="3">
    <source>
        <dbReference type="ARBA" id="ARBA00023125"/>
    </source>
</evidence>
<dbReference type="InterPro" id="IPR050090">
    <property type="entry name" value="Tyrosine_recombinase_XerCD"/>
</dbReference>
<accession>B7KY19</accession>
<dbReference type="InterPro" id="IPR013762">
    <property type="entry name" value="Integrase-like_cat_sf"/>
</dbReference>
<dbReference type="Pfam" id="PF20172">
    <property type="entry name" value="DUF6538"/>
    <property type="match status" value="1"/>
</dbReference>